<evidence type="ECO:0000256" key="7">
    <source>
        <dbReference type="ARBA" id="ARBA00023128"/>
    </source>
</evidence>
<proteinExistence type="inferred from homology"/>
<keyword evidence="5 9" id="KW-0999">Mitochondrion inner membrane</keyword>
<comment type="subcellular location">
    <subcellularLocation>
        <location evidence="2 9">Mitochondrion inner membrane</location>
        <topology evidence="2 9">Single-pass membrane protein</topology>
    </subcellularLocation>
</comment>
<dbReference type="EnsemblMetazoa" id="G20620.3">
    <property type="protein sequence ID" value="G20620.3:cds"/>
    <property type="gene ID" value="G20620"/>
</dbReference>
<accession>A0A8W8JQN8</accession>
<dbReference type="InterPro" id="IPR007512">
    <property type="entry name" value="Mic10"/>
</dbReference>
<comment type="function">
    <text evidence="1 9">Component of the MICOS complex, a large protein complex of the mitochondrial inner membrane that plays crucial roles in the maintenance of crista junctions, inner membrane architecture, and formation of contact sites to the outer membrane.</text>
</comment>
<dbReference type="PANTHER" id="PTHR21304:SF0">
    <property type="entry name" value="MICOS COMPLEX SUBUNIT MIC10"/>
    <property type="match status" value="1"/>
</dbReference>
<keyword evidence="6 9" id="KW-1133">Transmembrane helix</keyword>
<keyword evidence="7 9" id="KW-0496">Mitochondrion</keyword>
<comment type="similarity">
    <text evidence="3 9">Belongs to the MICOS complex subunit Mic10 family.</text>
</comment>
<dbReference type="PANTHER" id="PTHR21304">
    <property type="entry name" value="MICOS COMPLEX SUBUNIT MIC10"/>
    <property type="match status" value="1"/>
</dbReference>
<evidence type="ECO:0000256" key="2">
    <source>
        <dbReference type="ARBA" id="ARBA00004434"/>
    </source>
</evidence>
<comment type="subunit">
    <text evidence="9">Component of the mitochondrial contact site and cristae organizing system (MICOS) complex.</text>
</comment>
<dbReference type="GO" id="GO:0061617">
    <property type="term" value="C:MICOS complex"/>
    <property type="evidence" value="ECO:0007669"/>
    <property type="project" value="UniProtKB-UniRule"/>
</dbReference>
<evidence type="ECO:0000313" key="11">
    <source>
        <dbReference type="Proteomes" id="UP000005408"/>
    </source>
</evidence>
<reference evidence="10" key="1">
    <citation type="submission" date="2022-08" db="UniProtKB">
        <authorList>
            <consortium name="EnsemblMetazoa"/>
        </authorList>
    </citation>
    <scope>IDENTIFICATION</scope>
    <source>
        <strain evidence="10">05x7-T-G4-1.051#20</strain>
    </source>
</reference>
<feature type="transmembrane region" description="Helical" evidence="9">
    <location>
        <begin position="22"/>
        <end position="40"/>
    </location>
</feature>
<organism evidence="10 11">
    <name type="scientific">Magallana gigas</name>
    <name type="common">Pacific oyster</name>
    <name type="synonym">Crassostrea gigas</name>
    <dbReference type="NCBI Taxonomy" id="29159"/>
    <lineage>
        <taxon>Eukaryota</taxon>
        <taxon>Metazoa</taxon>
        <taxon>Spiralia</taxon>
        <taxon>Lophotrochozoa</taxon>
        <taxon>Mollusca</taxon>
        <taxon>Bivalvia</taxon>
        <taxon>Autobranchia</taxon>
        <taxon>Pteriomorphia</taxon>
        <taxon>Ostreida</taxon>
        <taxon>Ostreoidea</taxon>
        <taxon>Ostreidae</taxon>
        <taxon>Magallana</taxon>
    </lineage>
</organism>
<sequence>MASKRSEDEYGEKVNRAIVDTGVKMATGLVVGGVFSLVLFKRRTWPIAFGVGTGFGMGYSNAENDFQNKNAALLKRLQVDIQLHN</sequence>
<dbReference type="AlphaFoldDB" id="A0A8W8JQN8"/>
<evidence type="ECO:0000256" key="1">
    <source>
        <dbReference type="ARBA" id="ARBA00002689"/>
    </source>
</evidence>
<protein>
    <recommendedName>
        <fullName evidence="9">MICOS complex subunit MIC10</fullName>
    </recommendedName>
</protein>
<dbReference type="Pfam" id="PF04418">
    <property type="entry name" value="DUF543"/>
    <property type="match status" value="1"/>
</dbReference>
<evidence type="ECO:0000256" key="5">
    <source>
        <dbReference type="ARBA" id="ARBA00022792"/>
    </source>
</evidence>
<evidence type="ECO:0000256" key="8">
    <source>
        <dbReference type="ARBA" id="ARBA00023136"/>
    </source>
</evidence>
<evidence type="ECO:0000256" key="4">
    <source>
        <dbReference type="ARBA" id="ARBA00022692"/>
    </source>
</evidence>
<keyword evidence="4 9" id="KW-0812">Transmembrane</keyword>
<evidence type="ECO:0000256" key="3">
    <source>
        <dbReference type="ARBA" id="ARBA00006792"/>
    </source>
</evidence>
<dbReference type="Proteomes" id="UP000005408">
    <property type="component" value="Unassembled WGS sequence"/>
</dbReference>
<keyword evidence="11" id="KW-1185">Reference proteome</keyword>
<evidence type="ECO:0000256" key="9">
    <source>
        <dbReference type="RuleBase" id="RU363011"/>
    </source>
</evidence>
<name>A0A8W8JQN8_MAGGI</name>
<evidence type="ECO:0000256" key="6">
    <source>
        <dbReference type="ARBA" id="ARBA00022989"/>
    </source>
</evidence>
<keyword evidence="8 9" id="KW-0472">Membrane</keyword>
<evidence type="ECO:0000313" key="10">
    <source>
        <dbReference type="EnsemblMetazoa" id="G20620.3:cds"/>
    </source>
</evidence>